<protein>
    <submittedName>
        <fullName evidence="1">Uncharacterized protein</fullName>
    </submittedName>
</protein>
<accession>A0AAW1LDX3</accession>
<dbReference type="AlphaFoldDB" id="A0AAW1LDX3"/>
<gene>
    <name evidence="1" type="ORF">RND81_04G097700</name>
</gene>
<evidence type="ECO:0000313" key="2">
    <source>
        <dbReference type="Proteomes" id="UP001443914"/>
    </source>
</evidence>
<comment type="caution">
    <text evidence="1">The sequence shown here is derived from an EMBL/GenBank/DDBJ whole genome shotgun (WGS) entry which is preliminary data.</text>
</comment>
<evidence type="ECO:0000313" key="1">
    <source>
        <dbReference type="EMBL" id="KAK9733864.1"/>
    </source>
</evidence>
<sequence length="72" mass="8233">MLSHYLSVVHVSDRVPRGAVEQWLKYLREEEPAVAFKCSTQNQRSNLSWKSSKALKSSNLLQTSDCLEEPIL</sequence>
<reference evidence="1" key="1">
    <citation type="submission" date="2024-03" db="EMBL/GenBank/DDBJ databases">
        <title>WGS assembly of Saponaria officinalis var. Norfolk2.</title>
        <authorList>
            <person name="Jenkins J."/>
            <person name="Shu S."/>
            <person name="Grimwood J."/>
            <person name="Barry K."/>
            <person name="Goodstein D."/>
            <person name="Schmutz J."/>
            <person name="Leebens-Mack J."/>
            <person name="Osbourn A."/>
        </authorList>
    </citation>
    <scope>NUCLEOTIDE SEQUENCE [LARGE SCALE GENOMIC DNA]</scope>
    <source>
        <strain evidence="1">JIC</strain>
    </source>
</reference>
<proteinExistence type="predicted"/>
<dbReference type="EMBL" id="JBDFQZ010000004">
    <property type="protein sequence ID" value="KAK9733864.1"/>
    <property type="molecule type" value="Genomic_DNA"/>
</dbReference>
<dbReference type="Proteomes" id="UP001443914">
    <property type="component" value="Unassembled WGS sequence"/>
</dbReference>
<organism evidence="1 2">
    <name type="scientific">Saponaria officinalis</name>
    <name type="common">Common soapwort</name>
    <name type="synonym">Lychnis saponaria</name>
    <dbReference type="NCBI Taxonomy" id="3572"/>
    <lineage>
        <taxon>Eukaryota</taxon>
        <taxon>Viridiplantae</taxon>
        <taxon>Streptophyta</taxon>
        <taxon>Embryophyta</taxon>
        <taxon>Tracheophyta</taxon>
        <taxon>Spermatophyta</taxon>
        <taxon>Magnoliopsida</taxon>
        <taxon>eudicotyledons</taxon>
        <taxon>Gunneridae</taxon>
        <taxon>Pentapetalae</taxon>
        <taxon>Caryophyllales</taxon>
        <taxon>Caryophyllaceae</taxon>
        <taxon>Caryophylleae</taxon>
        <taxon>Saponaria</taxon>
    </lineage>
</organism>
<name>A0AAW1LDX3_SAPOF</name>
<keyword evidence="2" id="KW-1185">Reference proteome</keyword>